<dbReference type="GO" id="GO:0003676">
    <property type="term" value="F:nucleic acid binding"/>
    <property type="evidence" value="ECO:0007669"/>
    <property type="project" value="InterPro"/>
</dbReference>
<dbReference type="InterPro" id="IPR001878">
    <property type="entry name" value="Znf_CCHC"/>
</dbReference>
<dbReference type="Pfam" id="PF03564">
    <property type="entry name" value="DUF1759"/>
    <property type="match status" value="1"/>
</dbReference>
<dbReference type="PANTHER" id="PTHR47331">
    <property type="entry name" value="PHD-TYPE DOMAIN-CONTAINING PROTEIN"/>
    <property type="match status" value="1"/>
</dbReference>
<organism evidence="4">
    <name type="scientific">Amphimedon queenslandica</name>
    <name type="common">Sponge</name>
    <dbReference type="NCBI Taxonomy" id="400682"/>
    <lineage>
        <taxon>Eukaryota</taxon>
        <taxon>Metazoa</taxon>
        <taxon>Porifera</taxon>
        <taxon>Demospongiae</taxon>
        <taxon>Heteroscleromorpha</taxon>
        <taxon>Haplosclerida</taxon>
        <taxon>Niphatidae</taxon>
        <taxon>Amphimedon</taxon>
    </lineage>
</organism>
<dbReference type="InterPro" id="IPR021109">
    <property type="entry name" value="Peptidase_aspartic_dom_sf"/>
</dbReference>
<dbReference type="PROSITE" id="PS50158">
    <property type="entry name" value="ZF_CCHC"/>
    <property type="match status" value="1"/>
</dbReference>
<dbReference type="Gene3D" id="2.40.70.10">
    <property type="entry name" value="Acid Proteases"/>
    <property type="match status" value="1"/>
</dbReference>
<proteinExistence type="predicted"/>
<dbReference type="EnsemblMetazoa" id="Aqu2.1.22629_001">
    <property type="protein sequence ID" value="Aqu2.1.22629_001"/>
    <property type="gene ID" value="Aqu2.1.22629"/>
</dbReference>
<dbReference type="InterPro" id="IPR036875">
    <property type="entry name" value="Znf_CCHC_sf"/>
</dbReference>
<dbReference type="PANTHER" id="PTHR47331:SF5">
    <property type="entry name" value="RIBONUCLEASE H"/>
    <property type="match status" value="1"/>
</dbReference>
<evidence type="ECO:0000259" key="3">
    <source>
        <dbReference type="PROSITE" id="PS50158"/>
    </source>
</evidence>
<feature type="domain" description="CCHC-type" evidence="3">
    <location>
        <begin position="303"/>
        <end position="319"/>
    </location>
</feature>
<reference evidence="4" key="1">
    <citation type="submission" date="2017-05" db="UniProtKB">
        <authorList>
            <consortium name="EnsemblMetazoa"/>
        </authorList>
    </citation>
    <scope>IDENTIFICATION</scope>
</reference>
<sequence>KKAKIRKGYRNLLTRRVQGDELLKALKKVDEEIIELIDDGEVIVCEIDEADRFNETVYEVLARVEAKLKKLVEKESVAACKSSVRAKLPKLDLPVFNGEITKWFTFWDSYKAAVHDNSDLLPVQKFTYLRSLLSRSAQECIAGLTSTEANDTEAVIVLGSRFGNKERIIAKHMEALLHLYPVSWQGNTLALCTLYHKIENHLPSELSLAISRKISEDDWKFDKIMEELSQELQARERTLPKPDSSRRTSHFRESKPQRERPTSATLYTSITHCCYCDEENAPESCTKVDKIDIKKSMLRDSGRCFICLRRGHISRNCRSSIKYSLCSNKHHTSICMNKRESSKEGESAKRLNPKADPFKSATLLTDAKGTILLQTAQATVHNTKSTESATLRLVCDSGSYRSYITEEVCRKLSLRIVGKKDLVIATFGNTGGRRQSYKIAQAVLETNDGNTLVLNLMVVPLICEPLVGVSLRGCIIGYDHLKDLDLADPGTNGDVIELDILIGLDYYWDIVSGEVLRGDCAPTATYSSLGWLLSCPVASASTTLVTHVLTCGVRAGQEKLELTEQLQKFWEIESLVKWRVLKIYLLRRDLI</sequence>
<keyword evidence="1" id="KW-0479">Metal-binding</keyword>
<evidence type="ECO:0000256" key="2">
    <source>
        <dbReference type="SAM" id="MobiDB-lite"/>
    </source>
</evidence>
<protein>
    <recommendedName>
        <fullName evidence="3">CCHC-type domain-containing protein</fullName>
    </recommendedName>
</protein>
<dbReference type="GO" id="GO:0008270">
    <property type="term" value="F:zinc ion binding"/>
    <property type="evidence" value="ECO:0007669"/>
    <property type="project" value="UniProtKB-KW"/>
</dbReference>
<dbReference type="OrthoDB" id="5989166at2759"/>
<dbReference type="AlphaFoldDB" id="A0A1X7U524"/>
<evidence type="ECO:0000256" key="1">
    <source>
        <dbReference type="PROSITE-ProRule" id="PRU00047"/>
    </source>
</evidence>
<name>A0A1X7U524_AMPQE</name>
<keyword evidence="1" id="KW-0863">Zinc-finger</keyword>
<dbReference type="InterPro" id="IPR005312">
    <property type="entry name" value="DUF1759"/>
</dbReference>
<keyword evidence="1" id="KW-0862">Zinc</keyword>
<evidence type="ECO:0000313" key="4">
    <source>
        <dbReference type="EnsemblMetazoa" id="Aqu2.1.22629_001"/>
    </source>
</evidence>
<dbReference type="SMART" id="SM00343">
    <property type="entry name" value="ZnF_C2HC"/>
    <property type="match status" value="1"/>
</dbReference>
<feature type="compositionally biased region" description="Basic and acidic residues" evidence="2">
    <location>
        <begin position="235"/>
        <end position="261"/>
    </location>
</feature>
<dbReference type="SUPFAM" id="SSF57756">
    <property type="entry name" value="Retrovirus zinc finger-like domains"/>
    <property type="match status" value="1"/>
</dbReference>
<dbReference type="InParanoid" id="A0A1X7U524"/>
<feature type="region of interest" description="Disordered" evidence="2">
    <location>
        <begin position="235"/>
        <end position="262"/>
    </location>
</feature>
<accession>A0A1X7U524</accession>